<feature type="compositionally biased region" description="Low complexity" evidence="10">
    <location>
        <begin position="31"/>
        <end position="61"/>
    </location>
</feature>
<dbReference type="Pfam" id="PF00593">
    <property type="entry name" value="TonB_dep_Rec_b-barrel"/>
    <property type="match status" value="1"/>
</dbReference>
<dbReference type="InterPro" id="IPR000531">
    <property type="entry name" value="Beta-barrel_TonB"/>
</dbReference>
<proteinExistence type="inferred from homology"/>
<feature type="region of interest" description="Disordered" evidence="10">
    <location>
        <begin position="31"/>
        <end position="99"/>
    </location>
</feature>
<dbReference type="SUPFAM" id="SSF56935">
    <property type="entry name" value="Porins"/>
    <property type="match status" value="1"/>
</dbReference>
<feature type="domain" description="TonB-dependent receptor-like beta-barrel" evidence="12">
    <location>
        <begin position="287"/>
        <end position="714"/>
    </location>
</feature>
<dbReference type="EMBL" id="CP089984">
    <property type="protein sequence ID" value="WXB17126.1"/>
    <property type="molecule type" value="Genomic_DNA"/>
</dbReference>
<evidence type="ECO:0000256" key="11">
    <source>
        <dbReference type="SAM" id="SignalP"/>
    </source>
</evidence>
<reference evidence="14 15" key="1">
    <citation type="submission" date="2021-12" db="EMBL/GenBank/DDBJ databases">
        <title>Discovery of the Pendulisporaceae a myxobacterial family with distinct sporulation behavior and unique specialized metabolism.</title>
        <authorList>
            <person name="Garcia R."/>
            <person name="Popoff A."/>
            <person name="Bader C.D."/>
            <person name="Loehr J."/>
            <person name="Walesch S."/>
            <person name="Walt C."/>
            <person name="Boldt J."/>
            <person name="Bunk B."/>
            <person name="Haeckl F.J.F.P.J."/>
            <person name="Gunesch A.P."/>
            <person name="Birkelbach J."/>
            <person name="Nuebel U."/>
            <person name="Pietschmann T."/>
            <person name="Bach T."/>
            <person name="Mueller R."/>
        </authorList>
    </citation>
    <scope>NUCLEOTIDE SEQUENCE [LARGE SCALE GENOMIC DNA]</scope>
    <source>
        <strain evidence="14 15">MSr11954</strain>
    </source>
</reference>
<evidence type="ECO:0000256" key="1">
    <source>
        <dbReference type="ARBA" id="ARBA00004571"/>
    </source>
</evidence>
<evidence type="ECO:0000256" key="3">
    <source>
        <dbReference type="ARBA" id="ARBA00022452"/>
    </source>
</evidence>
<dbReference type="Gene3D" id="2.40.170.20">
    <property type="entry name" value="TonB-dependent receptor, beta-barrel domain"/>
    <property type="match status" value="1"/>
</dbReference>
<dbReference type="RefSeq" id="WP_394826756.1">
    <property type="nucleotide sequence ID" value="NZ_CP089984.1"/>
</dbReference>
<keyword evidence="2 8" id="KW-0813">Transport</keyword>
<evidence type="ECO:0000259" key="12">
    <source>
        <dbReference type="Pfam" id="PF00593"/>
    </source>
</evidence>
<keyword evidence="14" id="KW-0675">Receptor</keyword>
<evidence type="ECO:0000256" key="2">
    <source>
        <dbReference type="ARBA" id="ARBA00022448"/>
    </source>
</evidence>
<dbReference type="PROSITE" id="PS52016">
    <property type="entry name" value="TONB_DEPENDENT_REC_3"/>
    <property type="match status" value="1"/>
</dbReference>
<keyword evidence="4 8" id="KW-0812">Transmembrane</keyword>
<protein>
    <submittedName>
        <fullName evidence="14">TonB-dependent receptor</fullName>
    </submittedName>
</protein>
<evidence type="ECO:0000256" key="6">
    <source>
        <dbReference type="ARBA" id="ARBA00023136"/>
    </source>
</evidence>
<dbReference type="PROSITE" id="PS51318">
    <property type="entry name" value="TAT"/>
    <property type="match status" value="1"/>
</dbReference>
<sequence>MAIDRRSALAGIGVAASMAWSSSVGAQAADPAAQTAASAQTAQPAQTASSAQTAQVAPAAHAVDEVRVHGNAADNLERASGSGSRVSETELRRAQPQSAGEMLRRVPGLVVRQEDPMGLRLNLGVRGLSPTRGRLVLVEEDGVPVVVSPYGEPELYYSTPVERIQNIDVIKGHEVLLYGPQTVGGVVQFHTWTPPTREEWNVEGTWGERGFAKALARYGNTAAGGDVRYVVQAFRKQGDGFRNMPFEVTDVMGKVVFATGPNGEATLKLVAYDELSHTTYVGLTEPMYQNDPRQDTVAPHDRFGIRRYEASLRHEQRFGDRTKLDTHVFAYTMNMGLRQQDFDRGNVSGTTYERILGPQGIPGAGLYFRTTSQIRDRNYNVVGVEPKLEHRLFTGPIAHKFIVGGRAMFDSARRRGFAASSPNADTGDLLTDDTTNILGFSAYAEDRIAFRDDVLVTPGFRVEHAISRRYSKRTYEEGAVRDVSLEGSSTATGLMPGIGMIVGKPHFNVFGGLHSGYSPPRISQSITPTGQDVGLSAERSTNWELGARVRPHPWARLEVSGFLTSFDNQLISNNTLSGSAAEFKNGGRTRHLGAELTALMQLGRGLRLPVDVDLAAQYTLSRSTFVGGRYDGNFVPYAPRHLVTATLDVDHARSGLGAQATFTHVGSQFADETNTVEADISGRAGEIPSYNVVDLGARYRHAKTGLSAILTVKNAFDDVYLSGRLPNGIFTSGFRQVFVTLKWSGP</sequence>
<evidence type="ECO:0000256" key="10">
    <source>
        <dbReference type="SAM" id="MobiDB-lite"/>
    </source>
</evidence>
<dbReference type="InterPro" id="IPR037066">
    <property type="entry name" value="Plug_dom_sf"/>
</dbReference>
<dbReference type="InterPro" id="IPR006311">
    <property type="entry name" value="TAT_signal"/>
</dbReference>
<feature type="signal peptide" evidence="11">
    <location>
        <begin position="1"/>
        <end position="28"/>
    </location>
</feature>
<evidence type="ECO:0000256" key="5">
    <source>
        <dbReference type="ARBA" id="ARBA00023077"/>
    </source>
</evidence>
<dbReference type="Gene3D" id="2.170.130.10">
    <property type="entry name" value="TonB-dependent receptor, plug domain"/>
    <property type="match status" value="1"/>
</dbReference>
<feature type="chain" id="PRO_5045270344" evidence="11">
    <location>
        <begin position="29"/>
        <end position="746"/>
    </location>
</feature>
<name>A0ABZ2M5X2_9BACT</name>
<keyword evidence="6 8" id="KW-0472">Membrane</keyword>
<organism evidence="14 15">
    <name type="scientific">Pendulispora albinea</name>
    <dbReference type="NCBI Taxonomy" id="2741071"/>
    <lineage>
        <taxon>Bacteria</taxon>
        <taxon>Pseudomonadati</taxon>
        <taxon>Myxococcota</taxon>
        <taxon>Myxococcia</taxon>
        <taxon>Myxococcales</taxon>
        <taxon>Sorangiineae</taxon>
        <taxon>Pendulisporaceae</taxon>
        <taxon>Pendulispora</taxon>
    </lineage>
</organism>
<dbReference type="Pfam" id="PF07715">
    <property type="entry name" value="Plug"/>
    <property type="match status" value="1"/>
</dbReference>
<evidence type="ECO:0000256" key="9">
    <source>
        <dbReference type="RuleBase" id="RU003357"/>
    </source>
</evidence>
<keyword evidence="11" id="KW-0732">Signal</keyword>
<evidence type="ECO:0000313" key="15">
    <source>
        <dbReference type="Proteomes" id="UP001370348"/>
    </source>
</evidence>
<dbReference type="InterPro" id="IPR039426">
    <property type="entry name" value="TonB-dep_rcpt-like"/>
</dbReference>
<evidence type="ECO:0000313" key="14">
    <source>
        <dbReference type="EMBL" id="WXB17126.1"/>
    </source>
</evidence>
<evidence type="ECO:0000256" key="8">
    <source>
        <dbReference type="PROSITE-ProRule" id="PRU01360"/>
    </source>
</evidence>
<keyword evidence="3 8" id="KW-1134">Transmembrane beta strand</keyword>
<evidence type="ECO:0000256" key="7">
    <source>
        <dbReference type="ARBA" id="ARBA00023237"/>
    </source>
</evidence>
<keyword evidence="5 9" id="KW-0798">TonB box</keyword>
<evidence type="ECO:0000256" key="4">
    <source>
        <dbReference type="ARBA" id="ARBA00022692"/>
    </source>
</evidence>
<comment type="similarity">
    <text evidence="8 9">Belongs to the TonB-dependent receptor family.</text>
</comment>
<gene>
    <name evidence="14" type="ORF">LZC94_07570</name>
</gene>
<keyword evidence="7 8" id="KW-0998">Cell outer membrane</keyword>
<dbReference type="InterPro" id="IPR012910">
    <property type="entry name" value="Plug_dom"/>
</dbReference>
<accession>A0ABZ2M5X2</accession>
<dbReference type="PANTHER" id="PTHR30442:SF0">
    <property type="entry name" value="FE(3+) DICITRATE TRANSPORT PROTEIN FECA"/>
    <property type="match status" value="1"/>
</dbReference>
<keyword evidence="15" id="KW-1185">Reference proteome</keyword>
<dbReference type="Proteomes" id="UP001370348">
    <property type="component" value="Chromosome"/>
</dbReference>
<evidence type="ECO:0000259" key="13">
    <source>
        <dbReference type="Pfam" id="PF07715"/>
    </source>
</evidence>
<feature type="domain" description="TonB-dependent receptor plug" evidence="13">
    <location>
        <begin position="78"/>
        <end position="186"/>
    </location>
</feature>
<dbReference type="InterPro" id="IPR036942">
    <property type="entry name" value="Beta-barrel_TonB_sf"/>
</dbReference>
<comment type="subcellular location">
    <subcellularLocation>
        <location evidence="1 8">Cell outer membrane</location>
        <topology evidence="1 8">Multi-pass membrane protein</topology>
    </subcellularLocation>
</comment>
<dbReference type="PANTHER" id="PTHR30442">
    <property type="entry name" value="IRON III DICITRATE TRANSPORT PROTEIN FECA"/>
    <property type="match status" value="1"/>
</dbReference>
<dbReference type="CDD" id="cd01347">
    <property type="entry name" value="ligand_gated_channel"/>
    <property type="match status" value="1"/>
</dbReference>